<dbReference type="InterPro" id="IPR001437">
    <property type="entry name" value="Tscrpt_elong_fac_GreA/B_C"/>
</dbReference>
<dbReference type="Proteomes" id="UP001596472">
    <property type="component" value="Unassembled WGS sequence"/>
</dbReference>
<evidence type="ECO:0000313" key="3">
    <source>
        <dbReference type="Proteomes" id="UP001596472"/>
    </source>
</evidence>
<protein>
    <submittedName>
        <fullName evidence="2">GreA/GreB family elongation factor</fullName>
    </submittedName>
</protein>
<reference evidence="3" key="1">
    <citation type="journal article" date="2019" name="Int. J. Syst. Evol. Microbiol.">
        <title>The Global Catalogue of Microorganisms (GCM) 10K type strain sequencing project: providing services to taxonomists for standard genome sequencing and annotation.</title>
        <authorList>
            <consortium name="The Broad Institute Genomics Platform"/>
            <consortium name="The Broad Institute Genome Sequencing Center for Infectious Disease"/>
            <person name="Wu L."/>
            <person name="Ma J."/>
        </authorList>
    </citation>
    <scope>NUCLEOTIDE SEQUENCE [LARGE SCALE GENOMIC DNA]</scope>
    <source>
        <strain evidence="3">CGMCC 4.1467</strain>
    </source>
</reference>
<dbReference type="Pfam" id="PF01272">
    <property type="entry name" value="GreA_GreB"/>
    <property type="match status" value="1"/>
</dbReference>
<keyword evidence="2" id="KW-0648">Protein biosynthesis</keyword>
<accession>A0ABW2LA44</accession>
<comment type="caution">
    <text evidence="2">The sequence shown here is derived from an EMBL/GenBank/DDBJ whole genome shotgun (WGS) entry which is preliminary data.</text>
</comment>
<dbReference type="GO" id="GO:0003746">
    <property type="term" value="F:translation elongation factor activity"/>
    <property type="evidence" value="ECO:0007669"/>
    <property type="project" value="UniProtKB-KW"/>
</dbReference>
<keyword evidence="2" id="KW-0251">Elongation factor</keyword>
<name>A0ABW2LA44_9BACT</name>
<dbReference type="SUPFAM" id="SSF54534">
    <property type="entry name" value="FKBP-like"/>
    <property type="match status" value="1"/>
</dbReference>
<organism evidence="2 3">
    <name type="scientific">Haloferula chungangensis</name>
    <dbReference type="NCBI Taxonomy" id="1048331"/>
    <lineage>
        <taxon>Bacteria</taxon>
        <taxon>Pseudomonadati</taxon>
        <taxon>Verrucomicrobiota</taxon>
        <taxon>Verrucomicrobiia</taxon>
        <taxon>Verrucomicrobiales</taxon>
        <taxon>Verrucomicrobiaceae</taxon>
        <taxon>Haloferula</taxon>
    </lineage>
</organism>
<gene>
    <name evidence="2" type="ORF">ACFQY0_15745</name>
</gene>
<dbReference type="Gene3D" id="3.10.50.30">
    <property type="entry name" value="Transcription elongation factor, GreA/GreB, C-terminal domain"/>
    <property type="match status" value="1"/>
</dbReference>
<keyword evidence="3" id="KW-1185">Reference proteome</keyword>
<sequence length="136" mass="14841">MNHSIVLRTSLANRLKSLIDKPHQNPRIPAAQRQALEELLTSAHVVPDDELSSDRVDLNDEIRLLAPDDSNDSYSFSIVMPHNENIDDDLIAIGKPITLAVLGRSKGSLVSWETPVGHREMTITSVGKPDLAVSAG</sequence>
<evidence type="ECO:0000313" key="2">
    <source>
        <dbReference type="EMBL" id="MFC7338649.1"/>
    </source>
</evidence>
<feature type="domain" description="Transcription elongation factor GreA/GreB C-terminal" evidence="1">
    <location>
        <begin position="52"/>
        <end position="126"/>
    </location>
</feature>
<proteinExistence type="predicted"/>
<dbReference type="InterPro" id="IPR036953">
    <property type="entry name" value="GreA/GreB_C_sf"/>
</dbReference>
<dbReference type="EMBL" id="JBHTBS010000008">
    <property type="protein sequence ID" value="MFC7338649.1"/>
    <property type="molecule type" value="Genomic_DNA"/>
</dbReference>
<evidence type="ECO:0000259" key="1">
    <source>
        <dbReference type="Pfam" id="PF01272"/>
    </source>
</evidence>
<dbReference type="RefSeq" id="WP_379714219.1">
    <property type="nucleotide sequence ID" value="NZ_JBHTBS010000008.1"/>
</dbReference>